<accession>A0AAW2GVI3</accession>
<organism evidence="1 2">
    <name type="scientific">Cardiocondyla obscurior</name>
    <dbReference type="NCBI Taxonomy" id="286306"/>
    <lineage>
        <taxon>Eukaryota</taxon>
        <taxon>Metazoa</taxon>
        <taxon>Ecdysozoa</taxon>
        <taxon>Arthropoda</taxon>
        <taxon>Hexapoda</taxon>
        <taxon>Insecta</taxon>
        <taxon>Pterygota</taxon>
        <taxon>Neoptera</taxon>
        <taxon>Endopterygota</taxon>
        <taxon>Hymenoptera</taxon>
        <taxon>Apocrita</taxon>
        <taxon>Aculeata</taxon>
        <taxon>Formicoidea</taxon>
        <taxon>Formicidae</taxon>
        <taxon>Myrmicinae</taxon>
        <taxon>Cardiocondyla</taxon>
    </lineage>
</organism>
<gene>
    <name evidence="1" type="ORF">PUN28_002659</name>
</gene>
<reference evidence="1 2" key="1">
    <citation type="submission" date="2023-03" db="EMBL/GenBank/DDBJ databases">
        <title>High recombination rates correlate with genetic variation in Cardiocondyla obscurior ants.</title>
        <authorList>
            <person name="Errbii M."/>
        </authorList>
    </citation>
    <scope>NUCLEOTIDE SEQUENCE [LARGE SCALE GENOMIC DNA]</scope>
    <source>
        <strain evidence="1">Alpha-2009</strain>
        <tissue evidence="1">Whole body</tissue>
    </source>
</reference>
<evidence type="ECO:0000313" key="1">
    <source>
        <dbReference type="EMBL" id="KAL0131244.1"/>
    </source>
</evidence>
<dbReference type="EMBL" id="JADYXP020000002">
    <property type="protein sequence ID" value="KAL0131244.1"/>
    <property type="molecule type" value="Genomic_DNA"/>
</dbReference>
<protein>
    <submittedName>
        <fullName evidence="1">Uncharacterized protein</fullName>
    </submittedName>
</protein>
<comment type="caution">
    <text evidence="1">The sequence shown here is derived from an EMBL/GenBank/DDBJ whole genome shotgun (WGS) entry which is preliminary data.</text>
</comment>
<keyword evidence="2" id="KW-1185">Reference proteome</keyword>
<dbReference type="AlphaFoldDB" id="A0AAW2GVI3"/>
<dbReference type="Proteomes" id="UP001430953">
    <property type="component" value="Unassembled WGS sequence"/>
</dbReference>
<evidence type="ECO:0000313" key="2">
    <source>
        <dbReference type="Proteomes" id="UP001430953"/>
    </source>
</evidence>
<sequence>MKRNDYFYSVDPEVPSEEGRSPLFCSREKERAGRTNEYDELFDHDERRRGHRWGSYLNRSGARRGFRSARNVAHLSFSRIEGRDWPSSDSISFLRIFKISSTTAKEV</sequence>
<name>A0AAW2GVI3_9HYME</name>
<proteinExistence type="predicted"/>